<dbReference type="EMBL" id="LAZR01000866">
    <property type="protein sequence ID" value="KKN55901.1"/>
    <property type="molecule type" value="Genomic_DNA"/>
</dbReference>
<feature type="region of interest" description="Disordered" evidence="1">
    <location>
        <begin position="24"/>
        <end position="52"/>
    </location>
</feature>
<accession>A0A0F9U3P8</accession>
<reference evidence="2" key="1">
    <citation type="journal article" date="2015" name="Nature">
        <title>Complex archaea that bridge the gap between prokaryotes and eukaryotes.</title>
        <authorList>
            <person name="Spang A."/>
            <person name="Saw J.H."/>
            <person name="Jorgensen S.L."/>
            <person name="Zaremba-Niedzwiedzka K."/>
            <person name="Martijn J."/>
            <person name="Lind A.E."/>
            <person name="van Eijk R."/>
            <person name="Schleper C."/>
            <person name="Guy L."/>
            <person name="Ettema T.J."/>
        </authorList>
    </citation>
    <scope>NUCLEOTIDE SEQUENCE</scope>
</reference>
<gene>
    <name evidence="2" type="ORF">LCGC14_0577440</name>
</gene>
<evidence type="ECO:0000313" key="2">
    <source>
        <dbReference type="EMBL" id="KKN55901.1"/>
    </source>
</evidence>
<comment type="caution">
    <text evidence="2">The sequence shown here is derived from an EMBL/GenBank/DDBJ whole genome shotgun (WGS) entry which is preliminary data.</text>
</comment>
<protein>
    <submittedName>
        <fullName evidence="2">Uncharacterized protein</fullName>
    </submittedName>
</protein>
<name>A0A0F9U3P8_9ZZZZ</name>
<dbReference type="AlphaFoldDB" id="A0A0F9U3P8"/>
<proteinExistence type="predicted"/>
<sequence length="74" mass="8609">MAEQEQIDTRSHYAKYTVAHKKYEHSEKGKVARAKYMSSEKGKAARKRYQDKRNAEIKQLLKHARESGADARTN</sequence>
<evidence type="ECO:0000256" key="1">
    <source>
        <dbReference type="SAM" id="MobiDB-lite"/>
    </source>
</evidence>
<organism evidence="2">
    <name type="scientific">marine sediment metagenome</name>
    <dbReference type="NCBI Taxonomy" id="412755"/>
    <lineage>
        <taxon>unclassified sequences</taxon>
        <taxon>metagenomes</taxon>
        <taxon>ecological metagenomes</taxon>
    </lineage>
</organism>